<dbReference type="EMBL" id="JACJVP010000006">
    <property type="protein sequence ID" value="MBB6670047.1"/>
    <property type="molecule type" value="Genomic_DNA"/>
</dbReference>
<dbReference type="AlphaFoldDB" id="A0A7X0RM35"/>
<name>A0A7X0RM35_9BACL</name>
<comment type="caution">
    <text evidence="1">The sequence shown here is derived from an EMBL/GenBank/DDBJ whole genome shotgun (WGS) entry which is preliminary data.</text>
</comment>
<evidence type="ECO:0000313" key="1">
    <source>
        <dbReference type="EMBL" id="MBB6670047.1"/>
    </source>
</evidence>
<dbReference type="Proteomes" id="UP000547209">
    <property type="component" value="Unassembled WGS sequence"/>
</dbReference>
<protein>
    <submittedName>
        <fullName evidence="1">Uncharacterized protein</fullName>
    </submittedName>
</protein>
<organism evidence="1 2">
    <name type="scientific">Cohnella nanjingensis</name>
    <dbReference type="NCBI Taxonomy" id="1387779"/>
    <lineage>
        <taxon>Bacteria</taxon>
        <taxon>Bacillati</taxon>
        <taxon>Bacillota</taxon>
        <taxon>Bacilli</taxon>
        <taxon>Bacillales</taxon>
        <taxon>Paenibacillaceae</taxon>
        <taxon>Cohnella</taxon>
    </lineage>
</organism>
<proteinExistence type="predicted"/>
<reference evidence="1 2" key="1">
    <citation type="submission" date="2020-08" db="EMBL/GenBank/DDBJ databases">
        <title>Cohnella phylogeny.</title>
        <authorList>
            <person name="Dunlap C."/>
        </authorList>
    </citation>
    <scope>NUCLEOTIDE SEQUENCE [LARGE SCALE GENOMIC DNA]</scope>
    <source>
        <strain evidence="1 2">DSM 28246</strain>
    </source>
</reference>
<gene>
    <name evidence="1" type="ORF">H7C19_05025</name>
</gene>
<sequence>MLSSVIPAFAGSNTSSGVVAAPVLNERVVNILEKNNVDFKVQDGNLKLVETSPESIAEVNKLIASEFNAANPNARTAIAAVSYPTPYTHMKQYDIFRSKKFEAASKTALAAAVIEWAKGGFLPNPYKISVTAAGGFAVYYFLNTEKEDLYFAIKYYYREFGPGRFDSNGNFYGDYDVKKEIRVTKNSDYTGGNVETEVQQGTIIEPWF</sequence>
<keyword evidence="2" id="KW-1185">Reference proteome</keyword>
<accession>A0A7X0RM35</accession>
<evidence type="ECO:0000313" key="2">
    <source>
        <dbReference type="Proteomes" id="UP000547209"/>
    </source>
</evidence>